<dbReference type="AlphaFoldDB" id="A0A9Q0ISK9"/>
<keyword evidence="3" id="KW-1185">Reference proteome</keyword>
<evidence type="ECO:0000313" key="2">
    <source>
        <dbReference type="EMBL" id="KAJ3609459.1"/>
    </source>
</evidence>
<gene>
    <name evidence="2" type="ORF">NHX12_023980</name>
</gene>
<sequence length="117" mass="12771">MINRPLRDTFVSSAEDTLCTQPLESAHPPLYRHELLATGPNVSSSVIRGGRRGRREGRRGGEEGETRGETGGGERGSLELQYVALLDLLFPHRSSGDLSVVDFKVEGAVLCLRRVTP</sequence>
<dbReference type="Proteomes" id="UP001148018">
    <property type="component" value="Unassembled WGS sequence"/>
</dbReference>
<reference evidence="2" key="1">
    <citation type="submission" date="2022-07" db="EMBL/GenBank/DDBJ databases">
        <title>Chromosome-level genome of Muraenolepis orangiensis.</title>
        <authorList>
            <person name="Kim J."/>
        </authorList>
    </citation>
    <scope>NUCLEOTIDE SEQUENCE</scope>
    <source>
        <strain evidence="2">KU_S4_2022</strain>
        <tissue evidence="2">Muscle</tissue>
    </source>
</reference>
<accession>A0A9Q0ISK9</accession>
<name>A0A9Q0ISK9_9TELE</name>
<protein>
    <submittedName>
        <fullName evidence="2">Uncharacterized protein</fullName>
    </submittedName>
</protein>
<proteinExistence type="predicted"/>
<dbReference type="EMBL" id="JANIIK010000039">
    <property type="protein sequence ID" value="KAJ3609459.1"/>
    <property type="molecule type" value="Genomic_DNA"/>
</dbReference>
<organism evidence="2 3">
    <name type="scientific">Muraenolepis orangiensis</name>
    <name type="common">Patagonian moray cod</name>
    <dbReference type="NCBI Taxonomy" id="630683"/>
    <lineage>
        <taxon>Eukaryota</taxon>
        <taxon>Metazoa</taxon>
        <taxon>Chordata</taxon>
        <taxon>Craniata</taxon>
        <taxon>Vertebrata</taxon>
        <taxon>Euteleostomi</taxon>
        <taxon>Actinopterygii</taxon>
        <taxon>Neopterygii</taxon>
        <taxon>Teleostei</taxon>
        <taxon>Neoteleostei</taxon>
        <taxon>Acanthomorphata</taxon>
        <taxon>Zeiogadaria</taxon>
        <taxon>Gadariae</taxon>
        <taxon>Gadiformes</taxon>
        <taxon>Muraenolepidoidei</taxon>
        <taxon>Muraenolepididae</taxon>
        <taxon>Muraenolepis</taxon>
    </lineage>
</organism>
<evidence type="ECO:0000313" key="3">
    <source>
        <dbReference type="Proteomes" id="UP001148018"/>
    </source>
</evidence>
<comment type="caution">
    <text evidence="2">The sequence shown here is derived from an EMBL/GenBank/DDBJ whole genome shotgun (WGS) entry which is preliminary data.</text>
</comment>
<feature type="region of interest" description="Disordered" evidence="1">
    <location>
        <begin position="41"/>
        <end position="75"/>
    </location>
</feature>
<evidence type="ECO:0000256" key="1">
    <source>
        <dbReference type="SAM" id="MobiDB-lite"/>
    </source>
</evidence>
<feature type="compositionally biased region" description="Basic and acidic residues" evidence="1">
    <location>
        <begin position="58"/>
        <end position="68"/>
    </location>
</feature>